<reference evidence="1" key="1">
    <citation type="journal article" date="2010" name="Science">
        <title>Plasticity of animal genome architecture unmasked by rapid evolution of a pelagic tunicate.</title>
        <authorList>
            <person name="Denoeud F."/>
            <person name="Henriet S."/>
            <person name="Mungpakdee S."/>
            <person name="Aury J.M."/>
            <person name="Da Silva C."/>
            <person name="Brinkmann H."/>
            <person name="Mikhaleva J."/>
            <person name="Olsen L.C."/>
            <person name="Jubin C."/>
            <person name="Canestro C."/>
            <person name="Bouquet J.M."/>
            <person name="Danks G."/>
            <person name="Poulain J."/>
            <person name="Campsteijn C."/>
            <person name="Adamski M."/>
            <person name="Cross I."/>
            <person name="Yadetie F."/>
            <person name="Muffato M."/>
            <person name="Louis A."/>
            <person name="Butcher S."/>
            <person name="Tsagkogeorga G."/>
            <person name="Konrad A."/>
            <person name="Singh S."/>
            <person name="Jensen M.F."/>
            <person name="Cong E.H."/>
            <person name="Eikeseth-Otteraa H."/>
            <person name="Noel B."/>
            <person name="Anthouard V."/>
            <person name="Porcel B.M."/>
            <person name="Kachouri-Lafond R."/>
            <person name="Nishino A."/>
            <person name="Ugolini M."/>
            <person name="Chourrout P."/>
            <person name="Nishida H."/>
            <person name="Aasland R."/>
            <person name="Huzurbazar S."/>
            <person name="Westhof E."/>
            <person name="Delsuc F."/>
            <person name="Lehrach H."/>
            <person name="Reinhardt R."/>
            <person name="Weissenbach J."/>
            <person name="Roy S.W."/>
            <person name="Artiguenave F."/>
            <person name="Postlethwait J.H."/>
            <person name="Manak J.R."/>
            <person name="Thompson E.M."/>
            <person name="Jaillon O."/>
            <person name="Du Pasquier L."/>
            <person name="Boudinot P."/>
            <person name="Liberles D.A."/>
            <person name="Volff J.N."/>
            <person name="Philippe H."/>
            <person name="Lenhard B."/>
            <person name="Roest Crollius H."/>
            <person name="Wincker P."/>
            <person name="Chourrout D."/>
        </authorList>
    </citation>
    <scope>NUCLEOTIDE SEQUENCE [LARGE SCALE GENOMIC DNA]</scope>
</reference>
<name>E4YK62_OIKDI</name>
<sequence>MTSHSMEECEVLCGRLAIMVSGQFECLGTPQRLKGKYGGGYIATIKANKKQQDQVIGTLKDMLQGLQVLEQRSNMAQMKLGESNSPLRIFQILMEEKKSATRWLFNAV</sequence>
<organism evidence="1">
    <name type="scientific">Oikopleura dioica</name>
    <name type="common">Tunicate</name>
    <dbReference type="NCBI Taxonomy" id="34765"/>
    <lineage>
        <taxon>Eukaryota</taxon>
        <taxon>Metazoa</taxon>
        <taxon>Chordata</taxon>
        <taxon>Tunicata</taxon>
        <taxon>Appendicularia</taxon>
        <taxon>Copelata</taxon>
        <taxon>Oikopleuridae</taxon>
        <taxon>Oikopleura</taxon>
    </lineage>
</organism>
<gene>
    <name evidence="1" type="ORF">GSOID_T00028343001</name>
</gene>
<dbReference type="Proteomes" id="UP000011014">
    <property type="component" value="Unassembled WGS sequence"/>
</dbReference>
<protein>
    <submittedName>
        <fullName evidence="1">Uncharacterized protein</fullName>
    </submittedName>
</protein>
<accession>E4YK62</accession>
<dbReference type="EMBL" id="FN654691">
    <property type="protein sequence ID" value="CBY35873.1"/>
    <property type="molecule type" value="Genomic_DNA"/>
</dbReference>
<dbReference type="GO" id="GO:0140359">
    <property type="term" value="F:ABC-type transporter activity"/>
    <property type="evidence" value="ECO:0007669"/>
    <property type="project" value="InterPro"/>
</dbReference>
<dbReference type="AlphaFoldDB" id="E4YK62"/>
<dbReference type="PANTHER" id="PTHR19229">
    <property type="entry name" value="ATP-BINDING CASSETTE TRANSPORTER SUBFAMILY A ABCA"/>
    <property type="match status" value="1"/>
</dbReference>
<dbReference type="InterPro" id="IPR026082">
    <property type="entry name" value="ABCA"/>
</dbReference>
<dbReference type="PANTHER" id="PTHR19229:SF250">
    <property type="entry name" value="ABC TRANSPORTER DOMAIN-CONTAINING PROTEIN-RELATED"/>
    <property type="match status" value="1"/>
</dbReference>
<dbReference type="GO" id="GO:0005319">
    <property type="term" value="F:lipid transporter activity"/>
    <property type="evidence" value="ECO:0007669"/>
    <property type="project" value="TreeGrafter"/>
</dbReference>
<proteinExistence type="predicted"/>
<dbReference type="GO" id="GO:0016020">
    <property type="term" value="C:membrane"/>
    <property type="evidence" value="ECO:0007669"/>
    <property type="project" value="InterPro"/>
</dbReference>
<evidence type="ECO:0000313" key="1">
    <source>
        <dbReference type="EMBL" id="CBY35873.1"/>
    </source>
</evidence>